<comment type="caution">
    <text evidence="1">The sequence shown here is derived from an EMBL/GenBank/DDBJ whole genome shotgun (WGS) entry which is preliminary data.</text>
</comment>
<sequence length="109" mass="12334">MCFRILVLLQSKCHRNYLGISYFKIPIIAHVWVANKNKLARDGAFLRLSRDGNLFICNPDQTTVWMSGTSGMNITSMLIEKSGNLILAHITGRAIWQSFDHPQILVCQA</sequence>
<name>A0ACC2C8D6_DIPCM</name>
<protein>
    <submittedName>
        <fullName evidence="1">Uncharacterized protein</fullName>
    </submittedName>
</protein>
<organism evidence="1 2">
    <name type="scientific">Diphasiastrum complanatum</name>
    <name type="common">Issler's clubmoss</name>
    <name type="synonym">Lycopodium complanatum</name>
    <dbReference type="NCBI Taxonomy" id="34168"/>
    <lineage>
        <taxon>Eukaryota</taxon>
        <taxon>Viridiplantae</taxon>
        <taxon>Streptophyta</taxon>
        <taxon>Embryophyta</taxon>
        <taxon>Tracheophyta</taxon>
        <taxon>Lycopodiopsida</taxon>
        <taxon>Lycopodiales</taxon>
        <taxon>Lycopodiaceae</taxon>
        <taxon>Lycopodioideae</taxon>
        <taxon>Diphasiastrum</taxon>
    </lineage>
</organism>
<evidence type="ECO:0000313" key="1">
    <source>
        <dbReference type="EMBL" id="KAJ7537902.1"/>
    </source>
</evidence>
<dbReference type="EMBL" id="CM055102">
    <property type="protein sequence ID" value="KAJ7537902.1"/>
    <property type="molecule type" value="Genomic_DNA"/>
</dbReference>
<evidence type="ECO:0000313" key="2">
    <source>
        <dbReference type="Proteomes" id="UP001162992"/>
    </source>
</evidence>
<gene>
    <name evidence="1" type="ORF">O6H91_11G027100</name>
</gene>
<reference evidence="2" key="1">
    <citation type="journal article" date="2024" name="Proc. Natl. Acad. Sci. U.S.A.">
        <title>Extraordinary preservation of gene collinearity over three hundred million years revealed in homosporous lycophytes.</title>
        <authorList>
            <person name="Li C."/>
            <person name="Wickell D."/>
            <person name="Kuo L.Y."/>
            <person name="Chen X."/>
            <person name="Nie B."/>
            <person name="Liao X."/>
            <person name="Peng D."/>
            <person name="Ji J."/>
            <person name="Jenkins J."/>
            <person name="Williams M."/>
            <person name="Shu S."/>
            <person name="Plott C."/>
            <person name="Barry K."/>
            <person name="Rajasekar S."/>
            <person name="Grimwood J."/>
            <person name="Han X."/>
            <person name="Sun S."/>
            <person name="Hou Z."/>
            <person name="He W."/>
            <person name="Dai G."/>
            <person name="Sun C."/>
            <person name="Schmutz J."/>
            <person name="Leebens-Mack J.H."/>
            <person name="Li F.W."/>
            <person name="Wang L."/>
        </authorList>
    </citation>
    <scope>NUCLEOTIDE SEQUENCE [LARGE SCALE GENOMIC DNA]</scope>
    <source>
        <strain evidence="2">cv. PW_Plant_1</strain>
    </source>
</reference>
<dbReference type="Proteomes" id="UP001162992">
    <property type="component" value="Chromosome 11"/>
</dbReference>
<accession>A0ACC2C8D6</accession>
<keyword evidence="2" id="KW-1185">Reference proteome</keyword>
<proteinExistence type="predicted"/>